<gene>
    <name evidence="2" type="ORF">POCTA_138.1.T0670144</name>
</gene>
<evidence type="ECO:0000313" key="2">
    <source>
        <dbReference type="EMBL" id="CAD8176543.1"/>
    </source>
</evidence>
<keyword evidence="3" id="KW-1185">Reference proteome</keyword>
<organism evidence="2 3">
    <name type="scientific">Paramecium octaurelia</name>
    <dbReference type="NCBI Taxonomy" id="43137"/>
    <lineage>
        <taxon>Eukaryota</taxon>
        <taxon>Sar</taxon>
        <taxon>Alveolata</taxon>
        <taxon>Ciliophora</taxon>
        <taxon>Intramacronucleata</taxon>
        <taxon>Oligohymenophorea</taxon>
        <taxon>Peniculida</taxon>
        <taxon>Parameciidae</taxon>
        <taxon>Paramecium</taxon>
    </lineage>
</organism>
<feature type="region of interest" description="Disordered" evidence="1">
    <location>
        <begin position="53"/>
        <end position="91"/>
    </location>
</feature>
<evidence type="ECO:0000256" key="1">
    <source>
        <dbReference type="SAM" id="MobiDB-lite"/>
    </source>
</evidence>
<sequence length="91" mass="11157">MINKQLNQQQSLQQTIRNILCLRQSKYIRYFNQKMSRGLDVLPNQWRSAISEKKNNSKFIKRKRQKMNLSKKSQHNSQYHLREGENFRFKK</sequence>
<feature type="compositionally biased region" description="Polar residues" evidence="1">
    <location>
        <begin position="67"/>
        <end position="79"/>
    </location>
</feature>
<evidence type="ECO:0000313" key="3">
    <source>
        <dbReference type="Proteomes" id="UP000683925"/>
    </source>
</evidence>
<comment type="caution">
    <text evidence="2">The sequence shown here is derived from an EMBL/GenBank/DDBJ whole genome shotgun (WGS) entry which is preliminary data.</text>
</comment>
<reference evidence="2" key="1">
    <citation type="submission" date="2021-01" db="EMBL/GenBank/DDBJ databases">
        <authorList>
            <consortium name="Genoscope - CEA"/>
            <person name="William W."/>
        </authorList>
    </citation>
    <scope>NUCLEOTIDE SEQUENCE</scope>
</reference>
<dbReference type="EMBL" id="CAJJDP010000066">
    <property type="protein sequence ID" value="CAD8176543.1"/>
    <property type="molecule type" value="Genomic_DNA"/>
</dbReference>
<accession>A0A8S1VIY4</accession>
<dbReference type="Proteomes" id="UP000683925">
    <property type="component" value="Unassembled WGS sequence"/>
</dbReference>
<proteinExistence type="predicted"/>
<feature type="compositionally biased region" description="Basic and acidic residues" evidence="1">
    <location>
        <begin position="80"/>
        <end position="91"/>
    </location>
</feature>
<name>A0A8S1VIY4_PAROT</name>
<dbReference type="AlphaFoldDB" id="A0A8S1VIY4"/>
<protein>
    <submittedName>
        <fullName evidence="2">Uncharacterized protein</fullName>
    </submittedName>
</protein>